<name>A0ABV3X0C7_9HYPH</name>
<dbReference type="InterPro" id="IPR017508">
    <property type="entry name" value="HipA_N1"/>
</dbReference>
<evidence type="ECO:0000259" key="4">
    <source>
        <dbReference type="Pfam" id="PF07804"/>
    </source>
</evidence>
<protein>
    <submittedName>
        <fullName evidence="6">Type II toxin-antitoxin system HipA family toxin</fullName>
    </submittedName>
</protein>
<evidence type="ECO:0000256" key="1">
    <source>
        <dbReference type="ARBA" id="ARBA00010164"/>
    </source>
</evidence>
<keyword evidence="2" id="KW-0808">Transferase</keyword>
<dbReference type="InterPro" id="IPR012893">
    <property type="entry name" value="HipA-like_C"/>
</dbReference>
<gene>
    <name evidence="6" type="ORF">V1479_24035</name>
</gene>
<feature type="domain" description="HipA-like C-terminal" evidence="4">
    <location>
        <begin position="155"/>
        <end position="402"/>
    </location>
</feature>
<dbReference type="PANTHER" id="PTHR37419">
    <property type="entry name" value="SERINE/THREONINE-PROTEIN KINASE TOXIN HIPA"/>
    <property type="match status" value="1"/>
</dbReference>
<keyword evidence="7" id="KW-1185">Reference proteome</keyword>
<dbReference type="CDD" id="cd17808">
    <property type="entry name" value="HipA_Ec_like"/>
    <property type="match status" value="1"/>
</dbReference>
<evidence type="ECO:0000259" key="5">
    <source>
        <dbReference type="Pfam" id="PF13657"/>
    </source>
</evidence>
<accession>A0ABV3X0C7</accession>
<proteinExistence type="inferred from homology"/>
<organism evidence="6 7">
    <name type="scientific">Neoaquamicrobium sediminum</name>
    <dbReference type="NCBI Taxonomy" id="1849104"/>
    <lineage>
        <taxon>Bacteria</taxon>
        <taxon>Pseudomonadati</taxon>
        <taxon>Pseudomonadota</taxon>
        <taxon>Alphaproteobacteria</taxon>
        <taxon>Hyphomicrobiales</taxon>
        <taxon>Phyllobacteriaceae</taxon>
        <taxon>Neoaquamicrobium</taxon>
    </lineage>
</organism>
<dbReference type="RefSeq" id="WP_368805085.1">
    <property type="nucleotide sequence ID" value="NZ_JAZHFV010000012.1"/>
</dbReference>
<comment type="caution">
    <text evidence="6">The sequence shown here is derived from an EMBL/GenBank/DDBJ whole genome shotgun (WGS) entry which is preliminary data.</text>
</comment>
<keyword evidence="3" id="KW-0418">Kinase</keyword>
<feature type="domain" description="HipA N-terminal subdomain 1" evidence="5">
    <location>
        <begin position="10"/>
        <end position="109"/>
    </location>
</feature>
<dbReference type="NCBIfam" id="TIGR03071">
    <property type="entry name" value="couple_hipA"/>
    <property type="match status" value="1"/>
</dbReference>
<evidence type="ECO:0000256" key="2">
    <source>
        <dbReference type="ARBA" id="ARBA00022679"/>
    </source>
</evidence>
<dbReference type="Proteomes" id="UP001559025">
    <property type="component" value="Unassembled WGS sequence"/>
</dbReference>
<dbReference type="InterPro" id="IPR052028">
    <property type="entry name" value="HipA_Ser/Thr_kinase"/>
</dbReference>
<evidence type="ECO:0000313" key="6">
    <source>
        <dbReference type="EMBL" id="MEX4010392.1"/>
    </source>
</evidence>
<comment type="similarity">
    <text evidence="1">Belongs to the HipA Ser/Thr kinase family.</text>
</comment>
<reference evidence="6 7" key="1">
    <citation type="submission" date="2024-01" db="EMBL/GenBank/DDBJ databases">
        <title>New evidence supports the origin of RcGTA from prophage.</title>
        <authorList>
            <person name="Xu Y."/>
            <person name="Liu B."/>
            <person name="Chen F."/>
        </authorList>
    </citation>
    <scope>NUCLEOTIDE SEQUENCE [LARGE SCALE GENOMIC DNA]</scope>
    <source>
        <strain evidence="6 7">CBW1107-2</strain>
    </source>
</reference>
<dbReference type="Pfam" id="PF13657">
    <property type="entry name" value="Couple_hipA"/>
    <property type="match status" value="1"/>
</dbReference>
<evidence type="ECO:0000313" key="7">
    <source>
        <dbReference type="Proteomes" id="UP001559025"/>
    </source>
</evidence>
<dbReference type="Pfam" id="PF07804">
    <property type="entry name" value="HipA_C"/>
    <property type="match status" value="1"/>
</dbReference>
<evidence type="ECO:0000256" key="3">
    <source>
        <dbReference type="ARBA" id="ARBA00022777"/>
    </source>
</evidence>
<dbReference type="EMBL" id="JAZHFV010000012">
    <property type="protein sequence ID" value="MEX4010392.1"/>
    <property type="molecule type" value="Genomic_DNA"/>
</dbReference>
<dbReference type="PANTHER" id="PTHR37419:SF1">
    <property type="entry name" value="SERINE_THREONINE-PROTEIN KINASE TOXIN HIPA"/>
    <property type="match status" value="1"/>
</dbReference>
<sequence length="471" mass="51852">MARRRTYEPLRVYLNNRLVGFFSKETSGALEFQYDQSWLDWEHTLPISLSLPLRETPFRGKPVIAVFDNLLPDSDALRRRVAEKVGARGTDAYSMLAAIGHDCVGALQFIPADDEAIDATGTIKGEAVDDAAIDRLLRGLAQAPLGLSRDDDFRISIAGAQQKTALLYLDGKWIKPHGATPTTHIFKTQIGTLPNGIDLSSSIENEFYCLKFLEAFGLPVNKAEIRTFGKTKTLIIERFDRRWTSDGRLLRLPQEDCCQALSVPPTLKYQSDGGPGMVAILDLLKGGDSPAEDQSAFIKAQILFWLLGATDGHAKNFSIFLGSGGTYQMTPLYDVLTAQPSLDSHQIQRKQMKLAMSVGDSRHYRIDQVHARHFIQTGAEAGLPKFLVPDAIEDVVTRANDAIESIEKSLPEGFPAVIHDSVSAAVAGRIRNMTMSQSQSARSLSRDTGEAARVDNPVVLAAWRRRDTGNV</sequence>